<evidence type="ECO:0000313" key="1">
    <source>
        <dbReference type="EMBL" id="RRJ28970.1"/>
    </source>
</evidence>
<dbReference type="EMBL" id="RRCH01000031">
    <property type="protein sequence ID" value="RRJ28970.1"/>
    <property type="molecule type" value="Genomic_DNA"/>
</dbReference>
<sequence length="84" mass="9583">MTRFTPALKGGILSLVQDSDTVAVERVVQFNMTFKHRIDGPEWEPWKAYLIEEPEGRYRLNVVESEGDVSRTINHPAPSEIVVE</sequence>
<accession>A0A3P3R8K1</accession>
<organism evidence="1 2">
    <name type="scientific">Halocatena pleomorpha</name>
    <dbReference type="NCBI Taxonomy" id="1785090"/>
    <lineage>
        <taxon>Archaea</taxon>
        <taxon>Methanobacteriati</taxon>
        <taxon>Methanobacteriota</taxon>
        <taxon>Stenosarchaea group</taxon>
        <taxon>Halobacteria</taxon>
        <taxon>Halobacteriales</taxon>
        <taxon>Natronomonadaceae</taxon>
        <taxon>Halocatena</taxon>
    </lineage>
</organism>
<dbReference type="AlphaFoldDB" id="A0A3P3R8K1"/>
<name>A0A3P3R8K1_9EURY</name>
<keyword evidence="2" id="KW-1185">Reference proteome</keyword>
<evidence type="ECO:0000313" key="2">
    <source>
        <dbReference type="Proteomes" id="UP000282322"/>
    </source>
</evidence>
<dbReference type="RefSeq" id="WP_124956027.1">
    <property type="nucleotide sequence ID" value="NZ_RRCH01000031.1"/>
</dbReference>
<reference evidence="1 2" key="1">
    <citation type="submission" date="2018-11" db="EMBL/GenBank/DDBJ databases">
        <title>Taxonoimc description of Halomarina strain SPP-AMP-1.</title>
        <authorList>
            <person name="Pal Y."/>
            <person name="Srinivasana K."/>
            <person name="Verma A."/>
            <person name="Kumar P."/>
        </authorList>
    </citation>
    <scope>NUCLEOTIDE SEQUENCE [LARGE SCALE GENOMIC DNA]</scope>
    <source>
        <strain evidence="1 2">SPP-AMP-1</strain>
    </source>
</reference>
<gene>
    <name evidence="1" type="ORF">EIK79_14760</name>
</gene>
<dbReference type="Proteomes" id="UP000282322">
    <property type="component" value="Unassembled WGS sequence"/>
</dbReference>
<protein>
    <submittedName>
        <fullName evidence="1">Uncharacterized protein</fullName>
    </submittedName>
</protein>
<comment type="caution">
    <text evidence="1">The sequence shown here is derived from an EMBL/GenBank/DDBJ whole genome shotgun (WGS) entry which is preliminary data.</text>
</comment>
<proteinExistence type="predicted"/>